<feature type="region of interest" description="Disordered" evidence="5">
    <location>
        <begin position="44"/>
        <end position="64"/>
    </location>
</feature>
<dbReference type="Pfam" id="PF17286">
    <property type="entry name" value="PRMT5_C"/>
    <property type="match status" value="1"/>
</dbReference>
<feature type="domain" description="PRMT5 TIM barrel" evidence="7">
    <location>
        <begin position="27"/>
        <end position="283"/>
    </location>
</feature>
<dbReference type="InterPro" id="IPR035247">
    <property type="entry name" value="PRMT5_TIM"/>
</dbReference>
<feature type="domain" description="PRMT5 oligomerisation" evidence="8">
    <location>
        <begin position="472"/>
        <end position="789"/>
    </location>
</feature>
<evidence type="ECO:0000256" key="5">
    <source>
        <dbReference type="SAM" id="MobiDB-lite"/>
    </source>
</evidence>
<accession>A0ABR4NTL7</accession>
<dbReference type="Gene3D" id="3.40.50.150">
    <property type="entry name" value="Vaccinia Virus protein VP39"/>
    <property type="match status" value="1"/>
</dbReference>
<feature type="compositionally biased region" description="Polar residues" evidence="5">
    <location>
        <begin position="678"/>
        <end position="692"/>
    </location>
</feature>
<evidence type="ECO:0000259" key="6">
    <source>
        <dbReference type="Pfam" id="PF05185"/>
    </source>
</evidence>
<keyword evidence="2 4" id="KW-0808">Transferase</keyword>
<dbReference type="Gene3D" id="2.70.160.11">
    <property type="entry name" value="Hnrnp arginine n-methyltransferase1"/>
    <property type="match status" value="1"/>
</dbReference>
<evidence type="ECO:0000256" key="4">
    <source>
        <dbReference type="PROSITE-ProRule" id="PRU01015"/>
    </source>
</evidence>
<organism evidence="9 10">
    <name type="scientific">Nakaseomyces bracarensis</name>
    <dbReference type="NCBI Taxonomy" id="273131"/>
    <lineage>
        <taxon>Eukaryota</taxon>
        <taxon>Fungi</taxon>
        <taxon>Dikarya</taxon>
        <taxon>Ascomycota</taxon>
        <taxon>Saccharomycotina</taxon>
        <taxon>Saccharomycetes</taxon>
        <taxon>Saccharomycetales</taxon>
        <taxon>Saccharomycetaceae</taxon>
        <taxon>Nakaseomyces</taxon>
    </lineage>
</organism>
<sequence length="794" mass="91580">MKSNVFVGLKPTVFGVEDVEEELREHVDYVLAPLTNGRYRKRVGQCSRDPDRRPIPEPLLQDLGIPPFNNSNPKEYIGLLASWLDLETDDPNTREMSLEVLLKECKYARFVGVRNLIVAPPRNVLAIQRYAQAISDLLQDPVVTEHPQLNLSISLPLCELSDPLATWELWNTIRKVCNYHDCLTVSLALPKLKTPNHVLNRWLCEPVFCLLLSSSIFVTNQHNYPVLHKYNQDIIYRFQRINGRNMINQNELCVIMHGVEKYEGKINGGKLSFINYINFMLKKGDKAIMQNMSKTEIKLTEKLRDPRILPQLNPHSEELSNEDYVTFEEDTVKYDMYEFAISKAFEDNLQSWQKRPVKILIAGAGRGPLVDRTFKVLKERNFLENVQLIAVEKNPRSFLYLQKRNFDKWQNRVTLVNEDMTKWELRSNNRTIVDLCISELLGSFGCNELSPECLEAVEKYHSHKNTVYIPKSYSSFIAPISSPVFYQKLNQLHARNPHVYEQPWVLHNIPYNILSSKVNEVWTMKHPDEGNKPQTKREIITEFKIKHRGEIHGLIGYFTADLYDDIVLSILPDGTMARLRTSPNNGGGAGGLLMHSTPDKSHNNLQNKYYFKKFDMTKGLFSWSPYVFPIVVPMLVSDDTELSVLLSRRNDTKSVWYEWSMESYMYMVVTSSTSKSKGYQNQHSVITPSTNGKKPAISAANGERKISNSSPLDLQYVNAVEEEFNHSDEGFSTAENGWDSVHDLHQITQERQQPLPLFEIPEEEDNEEEEIHIRVRTGVTQLHNARGYHSKMLL</sequence>
<dbReference type="Pfam" id="PF17285">
    <property type="entry name" value="PRMT5_TIM"/>
    <property type="match status" value="1"/>
</dbReference>
<reference evidence="9 10" key="1">
    <citation type="submission" date="2024-05" db="EMBL/GenBank/DDBJ databases">
        <title>Long read based assembly of the Candida bracarensis genome reveals expanded adhesin content.</title>
        <authorList>
            <person name="Marcet-Houben M."/>
            <person name="Ksiezopolska E."/>
            <person name="Gabaldon T."/>
        </authorList>
    </citation>
    <scope>NUCLEOTIDE SEQUENCE [LARGE SCALE GENOMIC DNA]</scope>
    <source>
        <strain evidence="9 10">CBM6</strain>
    </source>
</reference>
<keyword evidence="10" id="KW-1185">Reference proteome</keyword>
<dbReference type="PROSITE" id="PS51678">
    <property type="entry name" value="SAM_MT_PRMT"/>
    <property type="match status" value="1"/>
</dbReference>
<evidence type="ECO:0000256" key="1">
    <source>
        <dbReference type="ARBA" id="ARBA00022603"/>
    </source>
</evidence>
<evidence type="ECO:0000259" key="8">
    <source>
        <dbReference type="Pfam" id="PF17286"/>
    </source>
</evidence>
<feature type="domain" description="PRMT5 arginine-N-methyltransferase" evidence="6">
    <location>
        <begin position="301"/>
        <end position="469"/>
    </location>
</feature>
<evidence type="ECO:0000313" key="9">
    <source>
        <dbReference type="EMBL" id="KAL3232076.1"/>
    </source>
</evidence>
<dbReference type="EMBL" id="JBEVYD010000005">
    <property type="protein sequence ID" value="KAL3232076.1"/>
    <property type="molecule type" value="Genomic_DNA"/>
</dbReference>
<evidence type="ECO:0008006" key="11">
    <source>
        <dbReference type="Google" id="ProtNLM"/>
    </source>
</evidence>
<evidence type="ECO:0000256" key="2">
    <source>
        <dbReference type="ARBA" id="ARBA00022679"/>
    </source>
</evidence>
<dbReference type="InterPro" id="IPR029063">
    <property type="entry name" value="SAM-dependent_MTases_sf"/>
</dbReference>
<dbReference type="PANTHER" id="PTHR10738:SF0">
    <property type="entry name" value="PROTEIN ARGININE N-METHYLTRANSFERASE 5"/>
    <property type="match status" value="1"/>
</dbReference>
<evidence type="ECO:0000256" key="3">
    <source>
        <dbReference type="ARBA" id="ARBA00022691"/>
    </source>
</evidence>
<dbReference type="SUPFAM" id="SSF53335">
    <property type="entry name" value="S-adenosyl-L-methionine-dependent methyltransferases"/>
    <property type="match status" value="1"/>
</dbReference>
<dbReference type="Pfam" id="PF05185">
    <property type="entry name" value="PRMT5"/>
    <property type="match status" value="1"/>
</dbReference>
<comment type="caution">
    <text evidence="9">The sequence shown here is derived from an EMBL/GenBank/DDBJ whole genome shotgun (WGS) entry which is preliminary data.</text>
</comment>
<dbReference type="InterPro" id="IPR025799">
    <property type="entry name" value="Arg_MeTrfase"/>
</dbReference>
<dbReference type="InterPro" id="IPR035248">
    <property type="entry name" value="PRMT5_C"/>
</dbReference>
<dbReference type="Gene3D" id="3.20.20.150">
    <property type="entry name" value="Divalent-metal-dependent TIM barrel enzymes"/>
    <property type="match status" value="1"/>
</dbReference>
<evidence type="ECO:0000259" key="7">
    <source>
        <dbReference type="Pfam" id="PF17285"/>
    </source>
</evidence>
<feature type="region of interest" description="Disordered" evidence="5">
    <location>
        <begin position="678"/>
        <end position="706"/>
    </location>
</feature>
<dbReference type="PANTHER" id="PTHR10738">
    <property type="entry name" value="PROTEIN ARGININE N-METHYLTRANSFERASE 5"/>
    <property type="match status" value="1"/>
</dbReference>
<protein>
    <recommendedName>
        <fullName evidence="11">Protein arginine N-methyltransferase</fullName>
    </recommendedName>
</protein>
<dbReference type="Proteomes" id="UP001623330">
    <property type="component" value="Unassembled WGS sequence"/>
</dbReference>
<proteinExistence type="predicted"/>
<keyword evidence="1 4" id="KW-0489">Methyltransferase</keyword>
<dbReference type="InterPro" id="IPR035075">
    <property type="entry name" value="PRMT5"/>
</dbReference>
<keyword evidence="3 4" id="KW-0949">S-adenosyl-L-methionine</keyword>
<evidence type="ECO:0000313" key="10">
    <source>
        <dbReference type="Proteomes" id="UP001623330"/>
    </source>
</evidence>
<name>A0ABR4NTL7_9SACH</name>
<gene>
    <name evidence="9" type="ORF">RNJ44_03992</name>
</gene>